<evidence type="ECO:0000256" key="3">
    <source>
        <dbReference type="ARBA" id="ARBA00023125"/>
    </source>
</evidence>
<dbReference type="Pfam" id="PF00486">
    <property type="entry name" value="Trans_reg_C"/>
    <property type="match status" value="1"/>
</dbReference>
<organism evidence="7 8">
    <name type="scientific">Nonomuraea longicatena</name>
    <dbReference type="NCBI Taxonomy" id="83682"/>
    <lineage>
        <taxon>Bacteria</taxon>
        <taxon>Bacillati</taxon>
        <taxon>Actinomycetota</taxon>
        <taxon>Actinomycetes</taxon>
        <taxon>Streptosporangiales</taxon>
        <taxon>Streptosporangiaceae</taxon>
        <taxon>Nonomuraea</taxon>
    </lineage>
</organism>
<dbReference type="SMART" id="SM00862">
    <property type="entry name" value="Trans_reg_C"/>
    <property type="match status" value="1"/>
</dbReference>
<dbReference type="InterPro" id="IPR016032">
    <property type="entry name" value="Sig_transdc_resp-reg_C-effctor"/>
</dbReference>
<evidence type="ECO:0000259" key="6">
    <source>
        <dbReference type="PROSITE" id="PS51755"/>
    </source>
</evidence>
<dbReference type="InterPro" id="IPR011990">
    <property type="entry name" value="TPR-like_helical_dom_sf"/>
</dbReference>
<keyword evidence="8" id="KW-1185">Reference proteome</keyword>
<keyword evidence="4" id="KW-0804">Transcription</keyword>
<gene>
    <name evidence="7" type="ORF">GCM10009560_44430</name>
</gene>
<dbReference type="InterPro" id="IPR036388">
    <property type="entry name" value="WH-like_DNA-bd_sf"/>
</dbReference>
<dbReference type="SUPFAM" id="SSF46894">
    <property type="entry name" value="C-terminal effector domain of the bipartite response regulators"/>
    <property type="match status" value="1"/>
</dbReference>
<evidence type="ECO:0000256" key="5">
    <source>
        <dbReference type="PROSITE-ProRule" id="PRU01091"/>
    </source>
</evidence>
<dbReference type="Gene3D" id="1.25.40.10">
    <property type="entry name" value="Tetratricopeptide repeat domain"/>
    <property type="match status" value="1"/>
</dbReference>
<dbReference type="EMBL" id="BAAAHQ010000023">
    <property type="protein sequence ID" value="GAA0936008.1"/>
    <property type="molecule type" value="Genomic_DNA"/>
</dbReference>
<name>A0ABN1Q1C5_9ACTN</name>
<accession>A0ABN1Q1C5</accession>
<dbReference type="Proteomes" id="UP001501578">
    <property type="component" value="Unassembled WGS sequence"/>
</dbReference>
<dbReference type="PROSITE" id="PS51755">
    <property type="entry name" value="OMPR_PHOB"/>
    <property type="match status" value="1"/>
</dbReference>
<dbReference type="SUPFAM" id="SSF48452">
    <property type="entry name" value="TPR-like"/>
    <property type="match status" value="1"/>
</dbReference>
<sequence>MRFSLLGEVRVSLGATPVPTGHARQRNVLAALLVHANHAVPVDRLIDRVWDDPPAQARGTLYSYLSRLRRTLAAAGGVGIERRTGGYLLTVDPAAVDLHRFRDLVSRAGAARDDAAAPLFAEALGLWRGEPFSGLTHRWLDGLRETLYAERLAAELAYTEVRLRRGEHAHLTAELAGRAARHPLDERAAGQYMLALYRGGRTADALSHYRDLRARLTGELGIDPGADLRELHQRILTADPDLLAPPPGARPVPRRSDDVVRALRAIL</sequence>
<dbReference type="InterPro" id="IPR005158">
    <property type="entry name" value="BTAD"/>
</dbReference>
<keyword evidence="3 5" id="KW-0238">DNA-binding</keyword>
<dbReference type="CDD" id="cd15831">
    <property type="entry name" value="BTAD"/>
    <property type="match status" value="1"/>
</dbReference>
<dbReference type="InterPro" id="IPR051677">
    <property type="entry name" value="AfsR-DnrI-RedD_regulator"/>
</dbReference>
<reference evidence="7 8" key="1">
    <citation type="journal article" date="2019" name="Int. J. Syst. Evol. Microbiol.">
        <title>The Global Catalogue of Microorganisms (GCM) 10K type strain sequencing project: providing services to taxonomists for standard genome sequencing and annotation.</title>
        <authorList>
            <consortium name="The Broad Institute Genomics Platform"/>
            <consortium name="The Broad Institute Genome Sequencing Center for Infectious Disease"/>
            <person name="Wu L."/>
            <person name="Ma J."/>
        </authorList>
    </citation>
    <scope>NUCLEOTIDE SEQUENCE [LARGE SCALE GENOMIC DNA]</scope>
    <source>
        <strain evidence="7 8">JCM 11136</strain>
    </source>
</reference>
<keyword evidence="2" id="KW-0805">Transcription regulation</keyword>
<evidence type="ECO:0000256" key="2">
    <source>
        <dbReference type="ARBA" id="ARBA00023015"/>
    </source>
</evidence>
<comment type="caution">
    <text evidence="7">The sequence shown here is derived from an EMBL/GenBank/DDBJ whole genome shotgun (WGS) entry which is preliminary data.</text>
</comment>
<protein>
    <recommendedName>
        <fullName evidence="6">OmpR/PhoB-type domain-containing protein</fullName>
    </recommendedName>
</protein>
<feature type="domain" description="OmpR/PhoB-type" evidence="6">
    <location>
        <begin position="1"/>
        <end position="100"/>
    </location>
</feature>
<dbReference type="PANTHER" id="PTHR35807">
    <property type="entry name" value="TRANSCRIPTIONAL REGULATOR REDD-RELATED"/>
    <property type="match status" value="1"/>
</dbReference>
<dbReference type="PANTHER" id="PTHR35807:SF1">
    <property type="entry name" value="TRANSCRIPTIONAL REGULATOR REDD"/>
    <property type="match status" value="1"/>
</dbReference>
<evidence type="ECO:0000313" key="8">
    <source>
        <dbReference type="Proteomes" id="UP001501578"/>
    </source>
</evidence>
<dbReference type="Pfam" id="PF03704">
    <property type="entry name" value="BTAD"/>
    <property type="match status" value="1"/>
</dbReference>
<feature type="DNA-binding region" description="OmpR/PhoB-type" evidence="5">
    <location>
        <begin position="1"/>
        <end position="100"/>
    </location>
</feature>
<dbReference type="RefSeq" id="WP_343951857.1">
    <property type="nucleotide sequence ID" value="NZ_BAAAHQ010000023.1"/>
</dbReference>
<comment type="similarity">
    <text evidence="1">Belongs to the AfsR/DnrI/RedD regulatory family.</text>
</comment>
<evidence type="ECO:0000313" key="7">
    <source>
        <dbReference type="EMBL" id="GAA0936008.1"/>
    </source>
</evidence>
<evidence type="ECO:0000256" key="4">
    <source>
        <dbReference type="ARBA" id="ARBA00023163"/>
    </source>
</evidence>
<evidence type="ECO:0000256" key="1">
    <source>
        <dbReference type="ARBA" id="ARBA00005820"/>
    </source>
</evidence>
<proteinExistence type="inferred from homology"/>
<dbReference type="SMART" id="SM01043">
    <property type="entry name" value="BTAD"/>
    <property type="match status" value="1"/>
</dbReference>
<dbReference type="Gene3D" id="1.10.10.10">
    <property type="entry name" value="Winged helix-like DNA-binding domain superfamily/Winged helix DNA-binding domain"/>
    <property type="match status" value="1"/>
</dbReference>
<dbReference type="InterPro" id="IPR001867">
    <property type="entry name" value="OmpR/PhoB-type_DNA-bd"/>
</dbReference>